<accession>A0A8J6C862</accession>
<sequence length="265" mass="29940">MALVRLRVEPLRPTATLQRALSDVPLHPSESRILRQIREAKEGAPLAHVPGSPFGGDVVVKRIDRFGRRRIRGKRGMSKRVIWVKQVAKHFYHNLSTKKLHRTVRTAIRAKQGFAQALYFQLESRLDMFMRRCFFAPSLAAARQAISHKFVLVNGRLAVSASHQLNYGDVVQVDEKAQAKMRRALLVAARTPRLESGWKSGQSRYDRYLRLPFWGMPQQQDWEDMYGRFKDAHVPGGPTRGARGGQGGAGRDRGAGGRRVRAPAE</sequence>
<dbReference type="AlphaFoldDB" id="A0A8J6C862"/>
<evidence type="ECO:0000313" key="6">
    <source>
        <dbReference type="EMBL" id="KAG8461631.1"/>
    </source>
</evidence>
<keyword evidence="3" id="KW-0694">RNA-binding</keyword>
<protein>
    <recommendedName>
        <fullName evidence="5">RNA-binding S4 domain-containing protein</fullName>
    </recommendedName>
</protein>
<evidence type="ECO:0000259" key="5">
    <source>
        <dbReference type="SMART" id="SM00363"/>
    </source>
</evidence>
<organism evidence="6 7">
    <name type="scientific">Diacronema lutheri</name>
    <name type="common">Unicellular marine alga</name>
    <name type="synonym">Monochrysis lutheri</name>
    <dbReference type="NCBI Taxonomy" id="2081491"/>
    <lineage>
        <taxon>Eukaryota</taxon>
        <taxon>Haptista</taxon>
        <taxon>Haptophyta</taxon>
        <taxon>Pavlovophyceae</taxon>
        <taxon>Pavlovales</taxon>
        <taxon>Pavlovaceae</taxon>
        <taxon>Diacronema</taxon>
    </lineage>
</organism>
<name>A0A8J6C862_DIALT</name>
<dbReference type="EMBL" id="JAGTXO010000024">
    <property type="protein sequence ID" value="KAG8461631.1"/>
    <property type="molecule type" value="Genomic_DNA"/>
</dbReference>
<dbReference type="InterPro" id="IPR022801">
    <property type="entry name" value="Ribosomal_uS4"/>
</dbReference>
<dbReference type="GO" id="GO:0042274">
    <property type="term" value="P:ribosomal small subunit biogenesis"/>
    <property type="evidence" value="ECO:0007669"/>
    <property type="project" value="TreeGrafter"/>
</dbReference>
<evidence type="ECO:0000256" key="4">
    <source>
        <dbReference type="SAM" id="MobiDB-lite"/>
    </source>
</evidence>
<dbReference type="GO" id="GO:0003735">
    <property type="term" value="F:structural constituent of ribosome"/>
    <property type="evidence" value="ECO:0007669"/>
    <property type="project" value="TreeGrafter"/>
</dbReference>
<dbReference type="PANTHER" id="PTHR11831">
    <property type="entry name" value="30S 40S RIBOSOMAL PROTEIN"/>
    <property type="match status" value="1"/>
</dbReference>
<proteinExistence type="inferred from homology"/>
<evidence type="ECO:0000256" key="2">
    <source>
        <dbReference type="ARBA" id="ARBA00023274"/>
    </source>
</evidence>
<dbReference type="Proteomes" id="UP000751190">
    <property type="component" value="Unassembled WGS sequence"/>
</dbReference>
<reference evidence="6" key="1">
    <citation type="submission" date="2021-05" db="EMBL/GenBank/DDBJ databases">
        <title>The genome of the haptophyte Pavlova lutheri (Diacronema luteri, Pavlovales) - a model for lipid biosynthesis in eukaryotic algae.</title>
        <authorList>
            <person name="Hulatt C.J."/>
            <person name="Posewitz M.C."/>
        </authorList>
    </citation>
    <scope>NUCLEOTIDE SEQUENCE</scope>
    <source>
        <strain evidence="6">NIVA-4/92</strain>
    </source>
</reference>
<evidence type="ECO:0000313" key="7">
    <source>
        <dbReference type="Proteomes" id="UP000751190"/>
    </source>
</evidence>
<dbReference type="Gene3D" id="3.10.290.10">
    <property type="entry name" value="RNA-binding S4 domain"/>
    <property type="match status" value="1"/>
</dbReference>
<evidence type="ECO:0000256" key="1">
    <source>
        <dbReference type="ARBA" id="ARBA00007465"/>
    </source>
</evidence>
<evidence type="ECO:0000256" key="3">
    <source>
        <dbReference type="PROSITE-ProRule" id="PRU00182"/>
    </source>
</evidence>
<dbReference type="SUPFAM" id="SSF55174">
    <property type="entry name" value="Alpha-L RNA-binding motif"/>
    <property type="match status" value="1"/>
</dbReference>
<dbReference type="OrthoDB" id="3356781at2759"/>
<dbReference type="PANTHER" id="PTHR11831:SF30">
    <property type="entry name" value="SMALL RIBOSOMAL SUBUNIT PROTEIN US4M"/>
    <property type="match status" value="1"/>
</dbReference>
<dbReference type="InterPro" id="IPR002942">
    <property type="entry name" value="S4_RNA-bd"/>
</dbReference>
<dbReference type="InterPro" id="IPR036986">
    <property type="entry name" value="S4_RNA-bd_sf"/>
</dbReference>
<feature type="compositionally biased region" description="Basic residues" evidence="4">
    <location>
        <begin position="256"/>
        <end position="265"/>
    </location>
</feature>
<comment type="caution">
    <text evidence="6">The sequence shown here is derived from an EMBL/GenBank/DDBJ whole genome shotgun (WGS) entry which is preliminary data.</text>
</comment>
<feature type="region of interest" description="Disordered" evidence="4">
    <location>
        <begin position="230"/>
        <end position="265"/>
    </location>
</feature>
<keyword evidence="7" id="KW-1185">Reference proteome</keyword>
<dbReference type="Pfam" id="PF01479">
    <property type="entry name" value="S4"/>
    <property type="match status" value="1"/>
</dbReference>
<gene>
    <name evidence="6" type="ORF">KFE25_001249</name>
</gene>
<feature type="domain" description="RNA-binding S4" evidence="5">
    <location>
        <begin position="124"/>
        <end position="180"/>
    </location>
</feature>
<dbReference type="SMART" id="SM00363">
    <property type="entry name" value="S4"/>
    <property type="match status" value="1"/>
</dbReference>
<dbReference type="GO" id="GO:0019843">
    <property type="term" value="F:rRNA binding"/>
    <property type="evidence" value="ECO:0007669"/>
    <property type="project" value="InterPro"/>
</dbReference>
<feature type="compositionally biased region" description="Gly residues" evidence="4">
    <location>
        <begin position="238"/>
        <end position="249"/>
    </location>
</feature>
<comment type="similarity">
    <text evidence="1">Belongs to the universal ribosomal protein uS4 family.</text>
</comment>
<dbReference type="GO" id="GO:0015935">
    <property type="term" value="C:small ribosomal subunit"/>
    <property type="evidence" value="ECO:0007669"/>
    <property type="project" value="TreeGrafter"/>
</dbReference>
<keyword evidence="2" id="KW-0687">Ribonucleoprotein</keyword>
<dbReference type="CDD" id="cd00165">
    <property type="entry name" value="S4"/>
    <property type="match status" value="1"/>
</dbReference>
<dbReference type="PROSITE" id="PS50889">
    <property type="entry name" value="S4"/>
    <property type="match status" value="1"/>
</dbReference>